<dbReference type="PROSITE" id="PS50991">
    <property type="entry name" value="PYR_CT"/>
    <property type="match status" value="1"/>
</dbReference>
<reference evidence="5 6" key="1">
    <citation type="journal article" date="2019" name="Int. J. Syst. Evol. Microbiol.">
        <title>The Global Catalogue of Microorganisms (GCM) 10K type strain sequencing project: providing services to taxonomists for standard genome sequencing and annotation.</title>
        <authorList>
            <consortium name="The Broad Institute Genomics Platform"/>
            <consortium name="The Broad Institute Genome Sequencing Center for Infectious Disease"/>
            <person name="Wu L."/>
            <person name="Ma J."/>
        </authorList>
    </citation>
    <scope>NUCLEOTIDE SEQUENCE [LARGE SCALE GENOMIC DNA]</scope>
    <source>
        <strain evidence="5 6">JCM 13022</strain>
    </source>
</reference>
<name>A0ABN1VUA1_9PSEU</name>
<accession>A0ABN1VUA1</accession>
<evidence type="ECO:0000256" key="3">
    <source>
        <dbReference type="ARBA" id="ARBA00023239"/>
    </source>
</evidence>
<comment type="similarity">
    <text evidence="1">Belongs to the HMG-CoA lyase family.</text>
</comment>
<evidence type="ECO:0000259" key="4">
    <source>
        <dbReference type="PROSITE" id="PS50991"/>
    </source>
</evidence>
<protein>
    <submittedName>
        <fullName evidence="5">Hydroxymethylglutaryl-CoA lyase</fullName>
    </submittedName>
</protein>
<keyword evidence="3 5" id="KW-0456">Lyase</keyword>
<dbReference type="InterPro" id="IPR043594">
    <property type="entry name" value="HMGL"/>
</dbReference>
<keyword evidence="6" id="KW-1185">Reference proteome</keyword>
<evidence type="ECO:0000313" key="5">
    <source>
        <dbReference type="EMBL" id="GAA1221592.1"/>
    </source>
</evidence>
<dbReference type="InterPro" id="IPR000891">
    <property type="entry name" value="PYR_CT"/>
</dbReference>
<dbReference type="Gene3D" id="3.20.20.70">
    <property type="entry name" value="Aldolase class I"/>
    <property type="match status" value="1"/>
</dbReference>
<dbReference type="Proteomes" id="UP001500467">
    <property type="component" value="Unassembled WGS sequence"/>
</dbReference>
<evidence type="ECO:0000256" key="2">
    <source>
        <dbReference type="ARBA" id="ARBA00022723"/>
    </source>
</evidence>
<sequence length="314" mass="33379">MSARELGLPERLTRHDDLPPEVTIWEVGPRDGLQNEADTVPVDVKLEFLDRLANAGLTTLEATSFVHPKWVPQLADAEELLSRLDRRAGVRYPVLVPNARGLDRAVDAGIVDVAVFASATESFARRNLNSTYGDQFAMFEPVVARARDEGMAVRGYLSMCFGDPWEGVVDPDRVVAAGRRLLDAGCWQLSLGDTVGVATPGQVDRLVDAFAAAGVGVDALAVHFHDTYGQALSNTLAALRRGVSTVDSSAGGLGGCPYAESATGNLATEDLVWMLDGLGVQHGADLDALVITSTWMAEQLGRPSPSRVVSALAG</sequence>
<dbReference type="PANTHER" id="PTHR42738">
    <property type="entry name" value="HYDROXYMETHYLGLUTARYL-COA LYASE"/>
    <property type="match status" value="1"/>
</dbReference>
<dbReference type="EMBL" id="BAAALM010000023">
    <property type="protein sequence ID" value="GAA1221592.1"/>
    <property type="molecule type" value="Genomic_DNA"/>
</dbReference>
<keyword evidence="2" id="KW-0479">Metal-binding</keyword>
<feature type="domain" description="Pyruvate carboxyltransferase" evidence="4">
    <location>
        <begin position="22"/>
        <end position="290"/>
    </location>
</feature>
<evidence type="ECO:0000313" key="6">
    <source>
        <dbReference type="Proteomes" id="UP001500467"/>
    </source>
</evidence>
<organism evidence="5 6">
    <name type="scientific">Prauserella alba</name>
    <dbReference type="NCBI Taxonomy" id="176898"/>
    <lineage>
        <taxon>Bacteria</taxon>
        <taxon>Bacillati</taxon>
        <taxon>Actinomycetota</taxon>
        <taxon>Actinomycetes</taxon>
        <taxon>Pseudonocardiales</taxon>
        <taxon>Pseudonocardiaceae</taxon>
        <taxon>Prauserella</taxon>
    </lineage>
</organism>
<dbReference type="NCBIfam" id="NF004283">
    <property type="entry name" value="PRK05692.1"/>
    <property type="match status" value="1"/>
</dbReference>
<dbReference type="InterPro" id="IPR013785">
    <property type="entry name" value="Aldolase_TIM"/>
</dbReference>
<dbReference type="GO" id="GO:0016829">
    <property type="term" value="F:lyase activity"/>
    <property type="evidence" value="ECO:0007669"/>
    <property type="project" value="UniProtKB-KW"/>
</dbReference>
<dbReference type="Pfam" id="PF00682">
    <property type="entry name" value="HMGL-like"/>
    <property type="match status" value="1"/>
</dbReference>
<comment type="caution">
    <text evidence="5">The sequence shown here is derived from an EMBL/GenBank/DDBJ whole genome shotgun (WGS) entry which is preliminary data.</text>
</comment>
<proteinExistence type="inferred from homology"/>
<dbReference type="PANTHER" id="PTHR42738:SF7">
    <property type="entry name" value="HYDROXYMETHYLGLUTARYL-COA LYASE"/>
    <property type="match status" value="1"/>
</dbReference>
<dbReference type="SUPFAM" id="SSF51569">
    <property type="entry name" value="Aldolase"/>
    <property type="match status" value="1"/>
</dbReference>
<dbReference type="RefSeq" id="WP_253859983.1">
    <property type="nucleotide sequence ID" value="NZ_BAAALM010000023.1"/>
</dbReference>
<gene>
    <name evidence="5" type="ORF">GCM10009675_50540</name>
</gene>
<evidence type="ECO:0000256" key="1">
    <source>
        <dbReference type="ARBA" id="ARBA00009405"/>
    </source>
</evidence>
<dbReference type="CDD" id="cd07938">
    <property type="entry name" value="DRE_TIM_HMGL"/>
    <property type="match status" value="1"/>
</dbReference>